<dbReference type="EMBL" id="JAUSUG010000012">
    <property type="protein sequence ID" value="MDQ0255685.1"/>
    <property type="molecule type" value="Genomic_DNA"/>
</dbReference>
<dbReference type="Gene3D" id="1.10.10.2520">
    <property type="entry name" value="Cell wall hydrolase SleB, domain 1"/>
    <property type="match status" value="1"/>
</dbReference>
<dbReference type="Pfam" id="PF07486">
    <property type="entry name" value="Hydrolase_2"/>
    <property type="match status" value="1"/>
</dbReference>
<reference evidence="3 4" key="1">
    <citation type="submission" date="2023-07" db="EMBL/GenBank/DDBJ databases">
        <title>Genomic Encyclopedia of Type Strains, Phase IV (KMG-IV): sequencing the most valuable type-strain genomes for metagenomic binning, comparative biology and taxonomic classification.</title>
        <authorList>
            <person name="Goeker M."/>
        </authorList>
    </citation>
    <scope>NUCLEOTIDE SEQUENCE [LARGE SCALE GENOMIC DNA]</scope>
    <source>
        <strain evidence="3 4">DSM 9768</strain>
    </source>
</reference>
<feature type="region of interest" description="Disordered" evidence="1">
    <location>
        <begin position="196"/>
        <end position="215"/>
    </location>
</feature>
<dbReference type="PANTHER" id="PTHR33734:SF22">
    <property type="entry name" value="MEMBRANE-BOUND LYTIC MUREIN TRANSGLYCOSYLASE D"/>
    <property type="match status" value="1"/>
</dbReference>
<dbReference type="RefSeq" id="WP_307326753.1">
    <property type="nucleotide sequence ID" value="NZ_JAUSUG010000012.1"/>
</dbReference>
<feature type="domain" description="LysM" evidence="2">
    <location>
        <begin position="217"/>
        <end position="260"/>
    </location>
</feature>
<evidence type="ECO:0000259" key="2">
    <source>
        <dbReference type="PROSITE" id="PS51782"/>
    </source>
</evidence>
<evidence type="ECO:0000313" key="3">
    <source>
        <dbReference type="EMBL" id="MDQ0255685.1"/>
    </source>
</evidence>
<feature type="compositionally biased region" description="Low complexity" evidence="1">
    <location>
        <begin position="202"/>
        <end position="215"/>
    </location>
</feature>
<dbReference type="InterPro" id="IPR036779">
    <property type="entry name" value="LysM_dom_sf"/>
</dbReference>
<sequence>MLFTHHKIHQNSNGEFEITLYLNRYSEEFSSELGVRRKQSSSTIEEEAQKYVRKNFPNTKINVIKIVGGAMLLTTLAFAPIKPSTAAAATPDKVEAQETYTVKAGDTLSHIAKRYGTTVQAIKSTNNLTSDFLRIGQILTIPNGTVTAAIPSTVTYTVVGGDTLSGIASRYGTTVDVIMRTNNLTSDFLRIGQTLTIPNGGSTSPTSTPTQTSAPTQTYTVVSGDTLSGIAARNGTTVNAIKTANNLTSDFLRIGQTLVIPGGSTSTAPTNTSSTQTSAPTQTYTVVSGDTLSGIAARNGTTVNAIKTANNLTSDFLRIGQTLVIPRGGTTTGDRSSSPAVETSVNQEELLWLARMIYAEARGESLQGQIAVGAVILNRVKSNLFPNTVRDVIFEKSHGHYQFTPAGTGSIHNANPTDMQMEAARRAMSGEDPTNGSLFFYNPAKTNDQWVRSRTVSTTIGNHVFAY</sequence>
<dbReference type="Gene3D" id="6.20.240.60">
    <property type="match status" value="1"/>
</dbReference>
<keyword evidence="4" id="KW-1185">Reference proteome</keyword>
<gene>
    <name evidence="3" type="ORF">J2S74_003067</name>
</gene>
<evidence type="ECO:0000313" key="4">
    <source>
        <dbReference type="Proteomes" id="UP001230005"/>
    </source>
</evidence>
<dbReference type="Proteomes" id="UP001230005">
    <property type="component" value="Unassembled WGS sequence"/>
</dbReference>
<feature type="domain" description="LysM" evidence="2">
    <location>
        <begin position="154"/>
        <end position="197"/>
    </location>
</feature>
<proteinExistence type="predicted"/>
<comment type="caution">
    <text evidence="3">The sequence shown here is derived from an EMBL/GenBank/DDBJ whole genome shotgun (WGS) entry which is preliminary data.</text>
</comment>
<dbReference type="Gene3D" id="3.10.350.10">
    <property type="entry name" value="LysM domain"/>
    <property type="match status" value="4"/>
</dbReference>
<dbReference type="SUPFAM" id="SSF54106">
    <property type="entry name" value="LysM domain"/>
    <property type="match status" value="4"/>
</dbReference>
<dbReference type="InterPro" id="IPR042047">
    <property type="entry name" value="SleB_dom1"/>
</dbReference>
<dbReference type="InterPro" id="IPR018392">
    <property type="entry name" value="LysM"/>
</dbReference>
<dbReference type="CDD" id="cd00118">
    <property type="entry name" value="LysM"/>
    <property type="match status" value="4"/>
</dbReference>
<feature type="domain" description="LysM" evidence="2">
    <location>
        <begin position="282"/>
        <end position="325"/>
    </location>
</feature>
<protein>
    <submittedName>
        <fullName evidence="3">LysM repeat protein</fullName>
    </submittedName>
</protein>
<feature type="domain" description="LysM" evidence="2">
    <location>
        <begin position="98"/>
        <end position="141"/>
    </location>
</feature>
<name>A0ABU0A019_9BACI</name>
<organism evidence="3 4">
    <name type="scientific">Evansella vedderi</name>
    <dbReference type="NCBI Taxonomy" id="38282"/>
    <lineage>
        <taxon>Bacteria</taxon>
        <taxon>Bacillati</taxon>
        <taxon>Bacillota</taxon>
        <taxon>Bacilli</taxon>
        <taxon>Bacillales</taxon>
        <taxon>Bacillaceae</taxon>
        <taxon>Evansella</taxon>
    </lineage>
</organism>
<accession>A0ABU0A019</accession>
<evidence type="ECO:0000256" key="1">
    <source>
        <dbReference type="SAM" id="MobiDB-lite"/>
    </source>
</evidence>
<dbReference type="PANTHER" id="PTHR33734">
    <property type="entry name" value="LYSM DOMAIN-CONTAINING GPI-ANCHORED PROTEIN 2"/>
    <property type="match status" value="1"/>
</dbReference>
<dbReference type="SMART" id="SM00257">
    <property type="entry name" value="LysM"/>
    <property type="match status" value="4"/>
</dbReference>
<dbReference type="InterPro" id="IPR011105">
    <property type="entry name" value="Cell_wall_hydrolase_SleB"/>
</dbReference>
<dbReference type="PROSITE" id="PS51782">
    <property type="entry name" value="LYSM"/>
    <property type="match status" value="4"/>
</dbReference>
<dbReference type="Pfam" id="PF01476">
    <property type="entry name" value="LysM"/>
    <property type="match status" value="4"/>
</dbReference>